<dbReference type="AlphaFoldDB" id="A0AAD7KR11"/>
<keyword evidence="1" id="KW-0238">DNA-binding</keyword>
<evidence type="ECO:0000313" key="4">
    <source>
        <dbReference type="Proteomes" id="UP001163823"/>
    </source>
</evidence>
<accession>A0AAD7KR11</accession>
<dbReference type="KEGG" id="qsa:O6P43_033627"/>
<name>A0AAD7KR11_QUISA</name>
<protein>
    <submittedName>
        <fullName evidence="3">Zinc finger CCCH domain-containing protein 6-like</fullName>
    </submittedName>
</protein>
<dbReference type="GO" id="GO:0003677">
    <property type="term" value="F:DNA binding"/>
    <property type="evidence" value="ECO:0007669"/>
    <property type="project" value="UniProtKB-KW"/>
</dbReference>
<dbReference type="PANTHER" id="PTHR33400">
    <property type="entry name" value="ZINC FINGER CCCH DOMAIN-CONTAINING PROTEIN 6-RELATED"/>
    <property type="match status" value="1"/>
</dbReference>
<organism evidence="3 4">
    <name type="scientific">Quillaja saponaria</name>
    <name type="common">Soap bark tree</name>
    <dbReference type="NCBI Taxonomy" id="32244"/>
    <lineage>
        <taxon>Eukaryota</taxon>
        <taxon>Viridiplantae</taxon>
        <taxon>Streptophyta</taxon>
        <taxon>Embryophyta</taxon>
        <taxon>Tracheophyta</taxon>
        <taxon>Spermatophyta</taxon>
        <taxon>Magnoliopsida</taxon>
        <taxon>eudicotyledons</taxon>
        <taxon>Gunneridae</taxon>
        <taxon>Pentapetalae</taxon>
        <taxon>rosids</taxon>
        <taxon>fabids</taxon>
        <taxon>Fabales</taxon>
        <taxon>Quillajaceae</taxon>
        <taxon>Quillaja</taxon>
    </lineage>
</organism>
<proteinExistence type="predicted"/>
<dbReference type="Proteomes" id="UP001163823">
    <property type="component" value="Chromosome 14"/>
</dbReference>
<keyword evidence="4" id="KW-1185">Reference proteome</keyword>
<sequence>MKRTRKSNRVAWAPEVNLCQVKLFLSDDYPSKVGQKYQDLQAKTSWMLHSDTSESSDLPPGFEDNHLLNQAKDDLSHIPCIKWKCPPQFVLSCNWHVASGEQSDEPKSQKLREISVLEAVYPRVSAIPPSPSVSLDVEHEQYDDSLTPLVPIIPIEEEEYADMKPNQVATADIPVTLQSQAFPQDISARPTPITSKSNPPPSLTPLASGESLLGQSPGLGADVVAATAAALATVMKRNEKGSMIDTDLLIKILSDPKMVENLTNELGLAANSDIAATTSSGIPTDFKPVILSVPVSKSTA</sequence>
<feature type="region of interest" description="Disordered" evidence="2">
    <location>
        <begin position="187"/>
        <end position="211"/>
    </location>
</feature>
<evidence type="ECO:0000313" key="3">
    <source>
        <dbReference type="EMBL" id="KAJ7944183.1"/>
    </source>
</evidence>
<evidence type="ECO:0000256" key="2">
    <source>
        <dbReference type="SAM" id="MobiDB-lite"/>
    </source>
</evidence>
<evidence type="ECO:0000256" key="1">
    <source>
        <dbReference type="ARBA" id="ARBA00023125"/>
    </source>
</evidence>
<reference evidence="3" key="1">
    <citation type="journal article" date="2023" name="Science">
        <title>Elucidation of the pathway for biosynthesis of saponin adjuvants from the soapbark tree.</title>
        <authorList>
            <person name="Reed J."/>
            <person name="Orme A."/>
            <person name="El-Demerdash A."/>
            <person name="Owen C."/>
            <person name="Martin L.B.B."/>
            <person name="Misra R.C."/>
            <person name="Kikuchi S."/>
            <person name="Rejzek M."/>
            <person name="Martin A.C."/>
            <person name="Harkess A."/>
            <person name="Leebens-Mack J."/>
            <person name="Louveau T."/>
            <person name="Stephenson M.J."/>
            <person name="Osbourn A."/>
        </authorList>
    </citation>
    <scope>NUCLEOTIDE SEQUENCE</scope>
    <source>
        <strain evidence="3">S10</strain>
    </source>
</reference>
<comment type="caution">
    <text evidence="3">The sequence shown here is derived from an EMBL/GenBank/DDBJ whole genome shotgun (WGS) entry which is preliminary data.</text>
</comment>
<dbReference type="EMBL" id="JARAOO010000014">
    <property type="protein sequence ID" value="KAJ7944183.1"/>
    <property type="molecule type" value="Genomic_DNA"/>
</dbReference>
<dbReference type="PANTHER" id="PTHR33400:SF9">
    <property type="entry name" value="C3H1-TYPE DOMAIN-CONTAINING PROTEIN"/>
    <property type="match status" value="1"/>
</dbReference>
<gene>
    <name evidence="3" type="ORF">O6P43_033627</name>
</gene>